<gene>
    <name evidence="1" type="ORF">AVEN_236887_1</name>
</gene>
<reference evidence="1 2" key="1">
    <citation type="journal article" date="2019" name="Sci. Rep.">
        <title>Orb-weaving spider Araneus ventricosus genome elucidates the spidroin gene catalogue.</title>
        <authorList>
            <person name="Kono N."/>
            <person name="Nakamura H."/>
            <person name="Ohtoshi R."/>
            <person name="Moran D.A.P."/>
            <person name="Shinohara A."/>
            <person name="Yoshida Y."/>
            <person name="Fujiwara M."/>
            <person name="Mori M."/>
            <person name="Tomita M."/>
            <person name="Arakawa K."/>
        </authorList>
    </citation>
    <scope>NUCLEOTIDE SEQUENCE [LARGE SCALE GENOMIC DNA]</scope>
</reference>
<dbReference type="Proteomes" id="UP000499080">
    <property type="component" value="Unassembled WGS sequence"/>
</dbReference>
<evidence type="ECO:0000313" key="2">
    <source>
        <dbReference type="Proteomes" id="UP000499080"/>
    </source>
</evidence>
<name>A0A4Y2F3E5_ARAVE</name>
<dbReference type="AlphaFoldDB" id="A0A4Y2F3E5"/>
<proteinExistence type="predicted"/>
<protein>
    <submittedName>
        <fullName evidence="1">Uncharacterized protein</fullName>
    </submittedName>
</protein>
<keyword evidence="2" id="KW-1185">Reference proteome</keyword>
<accession>A0A4Y2F3E5</accession>
<evidence type="ECO:0000313" key="1">
    <source>
        <dbReference type="EMBL" id="GBM35621.1"/>
    </source>
</evidence>
<organism evidence="1 2">
    <name type="scientific">Araneus ventricosus</name>
    <name type="common">Orbweaver spider</name>
    <name type="synonym">Epeira ventricosa</name>
    <dbReference type="NCBI Taxonomy" id="182803"/>
    <lineage>
        <taxon>Eukaryota</taxon>
        <taxon>Metazoa</taxon>
        <taxon>Ecdysozoa</taxon>
        <taxon>Arthropoda</taxon>
        <taxon>Chelicerata</taxon>
        <taxon>Arachnida</taxon>
        <taxon>Araneae</taxon>
        <taxon>Araneomorphae</taxon>
        <taxon>Entelegynae</taxon>
        <taxon>Araneoidea</taxon>
        <taxon>Araneidae</taxon>
        <taxon>Araneus</taxon>
    </lineage>
</organism>
<sequence length="104" mass="12056">MCFVPFMANDLFIVSTTQIASVYRTLACSRLTFMSDLQRNRVSSQEPSGPEAETLPLGRRIPRYRLDAVWELRDATCVTQKSFKTLHRADRWIKIYQTQLLLGE</sequence>
<dbReference type="EMBL" id="BGPR01172448">
    <property type="protein sequence ID" value="GBM35621.1"/>
    <property type="molecule type" value="Genomic_DNA"/>
</dbReference>
<comment type="caution">
    <text evidence="1">The sequence shown here is derived from an EMBL/GenBank/DDBJ whole genome shotgun (WGS) entry which is preliminary data.</text>
</comment>